<dbReference type="AlphaFoldDB" id="A0A1K2HLE4"/>
<gene>
    <name evidence="2" type="ORF">SAMN02745887_02389</name>
</gene>
<dbReference type="Proteomes" id="UP000186513">
    <property type="component" value="Unassembled WGS sequence"/>
</dbReference>
<reference evidence="2 3" key="1">
    <citation type="submission" date="2016-11" db="EMBL/GenBank/DDBJ databases">
        <authorList>
            <person name="Jaros S."/>
            <person name="Januszkiewicz K."/>
            <person name="Wedrychowicz H."/>
        </authorList>
    </citation>
    <scope>NUCLEOTIDE SEQUENCE [LARGE SCALE GENOMIC DNA]</scope>
    <source>
        <strain evidence="2 3">DSM 18899</strain>
    </source>
</reference>
<dbReference type="InterPro" id="IPR029058">
    <property type="entry name" value="AB_hydrolase_fold"/>
</dbReference>
<dbReference type="PANTHER" id="PTHR43194:SF2">
    <property type="entry name" value="PEROXISOMAL MEMBRANE PROTEIN LPX1"/>
    <property type="match status" value="1"/>
</dbReference>
<dbReference type="RefSeq" id="WP_217651460.1">
    <property type="nucleotide sequence ID" value="NZ_FPKR01000009.1"/>
</dbReference>
<dbReference type="Gene3D" id="3.40.50.1820">
    <property type="entry name" value="alpha/beta hydrolase"/>
    <property type="match status" value="1"/>
</dbReference>
<keyword evidence="3" id="KW-1185">Reference proteome</keyword>
<proteinExistence type="predicted"/>
<evidence type="ECO:0000313" key="2">
    <source>
        <dbReference type="EMBL" id="SFZ77385.1"/>
    </source>
</evidence>
<evidence type="ECO:0000259" key="1">
    <source>
        <dbReference type="Pfam" id="PF12697"/>
    </source>
</evidence>
<name>A0A1K2HLE4_9NEIS</name>
<dbReference type="InterPro" id="IPR050228">
    <property type="entry name" value="Carboxylesterase_BioH"/>
</dbReference>
<evidence type="ECO:0000313" key="3">
    <source>
        <dbReference type="Proteomes" id="UP000186513"/>
    </source>
</evidence>
<dbReference type="PANTHER" id="PTHR43194">
    <property type="entry name" value="HYDROLASE ALPHA/BETA FOLD FAMILY"/>
    <property type="match status" value="1"/>
</dbReference>
<accession>A0A1K2HLE4</accession>
<organism evidence="2 3">
    <name type="scientific">Chitinimonas taiwanensis DSM 18899</name>
    <dbReference type="NCBI Taxonomy" id="1121279"/>
    <lineage>
        <taxon>Bacteria</taxon>
        <taxon>Pseudomonadati</taxon>
        <taxon>Pseudomonadota</taxon>
        <taxon>Betaproteobacteria</taxon>
        <taxon>Neisseriales</taxon>
        <taxon>Chitinibacteraceae</taxon>
        <taxon>Chitinimonas</taxon>
    </lineage>
</organism>
<sequence length="279" mass="31787">MFMRELSQHEKPALHFSHANSFPAGSYRKFLQYFEADYDLGFIEMLGHNPHFLVSDCWPALVEESLTYIEARYSQPVIGLGHSLGGFLSFMCALRRPELFRGVILLDSPIFSRRVSSMLWLGKRLGFIDRITPGRGTLRRRREWPSVEDAYRHFQGRGMFASFDPDCLRDYVLAGTEPSAQGVSLKFDPAVEHDIYCGLPHIFPRFRGQLRVPTIFIGGRSSEYVRRADLNHMQRHFGIEIQQIEGGHLFPFEQPATTAKAVKNALARLAALAPQQAKS</sequence>
<dbReference type="Pfam" id="PF12697">
    <property type="entry name" value="Abhydrolase_6"/>
    <property type="match status" value="1"/>
</dbReference>
<dbReference type="EMBL" id="FPKR01000009">
    <property type="protein sequence ID" value="SFZ77385.1"/>
    <property type="molecule type" value="Genomic_DNA"/>
</dbReference>
<dbReference type="STRING" id="1121279.SAMN02745887_02389"/>
<feature type="domain" description="AB hydrolase-1" evidence="1">
    <location>
        <begin position="54"/>
        <end position="261"/>
    </location>
</feature>
<dbReference type="SUPFAM" id="SSF53474">
    <property type="entry name" value="alpha/beta-Hydrolases"/>
    <property type="match status" value="1"/>
</dbReference>
<protein>
    <submittedName>
        <fullName evidence="2">Pimeloyl-ACP methyl ester carboxylesterase</fullName>
    </submittedName>
</protein>
<dbReference type="InterPro" id="IPR000073">
    <property type="entry name" value="AB_hydrolase_1"/>
</dbReference>